<evidence type="ECO:0000313" key="1">
    <source>
        <dbReference type="EMBL" id="ETW15376.1"/>
    </source>
</evidence>
<reference evidence="1 2" key="2">
    <citation type="submission" date="2013-02" db="EMBL/GenBank/DDBJ databases">
        <title>The Genome Sequence of Plasmodium falciparum Vietnam Oak-Knoll (FVO).</title>
        <authorList>
            <consortium name="The Broad Institute Genome Sequencing Platform"/>
            <consortium name="The Broad Institute Genome Sequencing Center for Infectious Disease"/>
            <person name="Neafsey D."/>
            <person name="Cheeseman I."/>
            <person name="Volkman S."/>
            <person name="Adams J."/>
            <person name="Walker B."/>
            <person name="Young S.K."/>
            <person name="Zeng Q."/>
            <person name="Gargeya S."/>
            <person name="Fitzgerald M."/>
            <person name="Haas B."/>
            <person name="Abouelleil A."/>
            <person name="Alvarado L."/>
            <person name="Arachchi H.M."/>
            <person name="Berlin A.M."/>
            <person name="Chapman S.B."/>
            <person name="Dewar J."/>
            <person name="Goldberg J."/>
            <person name="Griggs A."/>
            <person name="Gujja S."/>
            <person name="Hansen M."/>
            <person name="Howarth C."/>
            <person name="Imamovic A."/>
            <person name="Larimer J."/>
            <person name="McCowan C."/>
            <person name="Murphy C."/>
            <person name="Neiman D."/>
            <person name="Pearson M."/>
            <person name="Priest M."/>
            <person name="Roberts A."/>
            <person name="Saif S."/>
            <person name="Shea T."/>
            <person name="Sisk P."/>
            <person name="Sykes S."/>
            <person name="Wortman J."/>
            <person name="Nusbaum C."/>
            <person name="Birren B."/>
        </authorList>
    </citation>
    <scope>NUCLEOTIDE SEQUENCE [LARGE SCALE GENOMIC DNA]</scope>
    <source>
        <strain evidence="2">Vietnam Oak-Knoll (FVO)</strain>
    </source>
</reference>
<dbReference type="OrthoDB" id="375087at2759"/>
<proteinExistence type="predicted"/>
<protein>
    <submittedName>
        <fullName evidence="1">Uncharacterized protein</fullName>
    </submittedName>
</protein>
<evidence type="ECO:0000313" key="2">
    <source>
        <dbReference type="Proteomes" id="UP000030690"/>
    </source>
</evidence>
<organism evidence="1 2">
    <name type="scientific">Plasmodium falciparum Vietnam Oak-Knoll</name>
    <name type="common">FVO</name>
    <dbReference type="NCBI Taxonomy" id="1036723"/>
    <lineage>
        <taxon>Eukaryota</taxon>
        <taxon>Sar</taxon>
        <taxon>Alveolata</taxon>
        <taxon>Apicomplexa</taxon>
        <taxon>Aconoidasida</taxon>
        <taxon>Haemosporida</taxon>
        <taxon>Plasmodiidae</taxon>
        <taxon>Plasmodium</taxon>
        <taxon>Plasmodium (Laverania)</taxon>
    </lineage>
</organism>
<accession>A0A024UXR0</accession>
<name>A0A024UXR0_PLAFA</name>
<dbReference type="AlphaFoldDB" id="A0A024UXR0"/>
<sequence>MDMTYNMRNAMASSRNMEEPQYDMSTIDLTQNSMNTNYLMNGSVLTNAYNNDYIVNNRDKYTGDMISQLKIDQGIPTYSHTLPMNGTTLADTNDSLNIQGMMRTNMDTTGFDGYSHIMNYNNTQNTIQTNPITYRMEDYNNLNNDVMYINPTTGEKFSAEYVNNIPTNDSDNMLYSNNFKNNSINMNTLLNSHYNNLPYPMPIYESMNNPQMYMQHMNQKQTVNIPLQHGEKKSAARNISTVNKRRIKTKKFFPCC</sequence>
<dbReference type="EMBL" id="KI925184">
    <property type="protein sequence ID" value="ETW15376.1"/>
    <property type="molecule type" value="Genomic_DNA"/>
</dbReference>
<gene>
    <name evidence="1" type="ORF">PFFVO_05670</name>
</gene>
<reference evidence="1 2" key="1">
    <citation type="submission" date="2013-02" db="EMBL/GenBank/DDBJ databases">
        <title>The Genome Annotation of Plasmodium falciparum Vietnam Oak-Knoll (FVO).</title>
        <authorList>
            <consortium name="The Broad Institute Genome Sequencing Platform"/>
            <consortium name="The Broad Institute Genome Sequencing Center for Infectious Disease"/>
            <person name="Neafsey D."/>
            <person name="Hoffman S."/>
            <person name="Volkman S."/>
            <person name="Rosenthal P."/>
            <person name="Walker B."/>
            <person name="Young S.K."/>
            <person name="Zeng Q."/>
            <person name="Gargeya S."/>
            <person name="Fitzgerald M."/>
            <person name="Haas B."/>
            <person name="Abouelleil A."/>
            <person name="Allen A.W."/>
            <person name="Alvarado L."/>
            <person name="Arachchi H.M."/>
            <person name="Berlin A.M."/>
            <person name="Chapman S.B."/>
            <person name="Gainer-Dewar J."/>
            <person name="Goldberg J."/>
            <person name="Griggs A."/>
            <person name="Gujja S."/>
            <person name="Hansen M."/>
            <person name="Howarth C."/>
            <person name="Imamovic A."/>
            <person name="Ireland A."/>
            <person name="Larimer J."/>
            <person name="McCowan C."/>
            <person name="Murphy C."/>
            <person name="Pearson M."/>
            <person name="Poon T.W."/>
            <person name="Priest M."/>
            <person name="Roberts A."/>
            <person name="Saif S."/>
            <person name="Shea T."/>
            <person name="Sisk P."/>
            <person name="Sykes S."/>
            <person name="Wortman J."/>
            <person name="Nusbaum C."/>
            <person name="Birren B."/>
        </authorList>
    </citation>
    <scope>NUCLEOTIDE SEQUENCE [LARGE SCALE GENOMIC DNA]</scope>
    <source>
        <strain evidence="2">Vietnam Oak-Knoll (FVO)</strain>
    </source>
</reference>
<dbReference type="Proteomes" id="UP000030690">
    <property type="component" value="Unassembled WGS sequence"/>
</dbReference>